<reference evidence="24 26" key="2">
    <citation type="journal article" date="2013" name="Nature">
        <title>Insights into bilaterian evolution from three spiralian genomes.</title>
        <authorList>
            <person name="Simakov O."/>
            <person name="Marletaz F."/>
            <person name="Cho S.J."/>
            <person name="Edsinger-Gonzales E."/>
            <person name="Havlak P."/>
            <person name="Hellsten U."/>
            <person name="Kuo D.H."/>
            <person name="Larsson T."/>
            <person name="Lv J."/>
            <person name="Arendt D."/>
            <person name="Savage R."/>
            <person name="Osoegawa K."/>
            <person name="de Jong P."/>
            <person name="Grimwood J."/>
            <person name="Chapman J.A."/>
            <person name="Shapiro H."/>
            <person name="Aerts A."/>
            <person name="Otillar R.P."/>
            <person name="Terry A.Y."/>
            <person name="Boore J.L."/>
            <person name="Grigoriev I.V."/>
            <person name="Lindberg D.R."/>
            <person name="Seaver E.C."/>
            <person name="Weisblat D.A."/>
            <person name="Putnam N.H."/>
            <person name="Rokhsar D.S."/>
        </authorList>
    </citation>
    <scope>NUCLEOTIDE SEQUENCE</scope>
    <source>
        <strain evidence="24 26">I ESC-2004</strain>
    </source>
</reference>
<keyword evidence="8 20" id="KW-0406">Ion transport</keyword>
<dbReference type="InterPro" id="IPR018000">
    <property type="entry name" value="Neurotransmitter_ion_chnl_CS"/>
</dbReference>
<dbReference type="InterPro" id="IPR006202">
    <property type="entry name" value="Neur_chan_lig-bd"/>
</dbReference>
<dbReference type="OMA" id="DRQECAL"/>
<dbReference type="InterPro" id="IPR036734">
    <property type="entry name" value="Neur_chan_lig-bd_sf"/>
</dbReference>
<dbReference type="AlphaFoldDB" id="R7T8Z5"/>
<keyword evidence="26" id="KW-1185">Reference proteome</keyword>
<keyword evidence="16" id="KW-1071">Ligand-gated ion channel</keyword>
<evidence type="ECO:0000256" key="2">
    <source>
        <dbReference type="ARBA" id="ARBA00022448"/>
    </source>
</evidence>
<feature type="transmembrane region" description="Helical" evidence="20">
    <location>
        <begin position="242"/>
        <end position="263"/>
    </location>
</feature>
<feature type="transmembrane region" description="Helical" evidence="20">
    <location>
        <begin position="406"/>
        <end position="426"/>
    </location>
</feature>
<dbReference type="EMBL" id="KB311016">
    <property type="protein sequence ID" value="ELT90208.1"/>
    <property type="molecule type" value="Genomic_DNA"/>
</dbReference>
<dbReference type="InterPro" id="IPR036719">
    <property type="entry name" value="Neuro-gated_channel_TM_sf"/>
</dbReference>
<dbReference type="Proteomes" id="UP000014760">
    <property type="component" value="Unassembled WGS sequence"/>
</dbReference>
<evidence type="ECO:0000256" key="6">
    <source>
        <dbReference type="ARBA" id="ARBA00022989"/>
    </source>
</evidence>
<feature type="region of interest" description="Disordered" evidence="21">
    <location>
        <begin position="314"/>
        <end position="335"/>
    </location>
</feature>
<evidence type="ECO:0000256" key="20">
    <source>
        <dbReference type="RuleBase" id="RU000687"/>
    </source>
</evidence>
<keyword evidence="3" id="KW-1003">Cell membrane</keyword>
<reference evidence="25" key="3">
    <citation type="submission" date="2015-06" db="UniProtKB">
        <authorList>
            <consortium name="EnsemblMetazoa"/>
        </authorList>
    </citation>
    <scope>IDENTIFICATION</scope>
</reference>
<evidence type="ECO:0000256" key="15">
    <source>
        <dbReference type="ARBA" id="ARBA00023257"/>
    </source>
</evidence>
<evidence type="ECO:0000256" key="9">
    <source>
        <dbReference type="ARBA" id="ARBA00023136"/>
    </source>
</evidence>
<dbReference type="FunCoup" id="R7T8Z5">
    <property type="interactions" value="201"/>
</dbReference>
<evidence type="ECO:0000256" key="21">
    <source>
        <dbReference type="SAM" id="MobiDB-lite"/>
    </source>
</evidence>
<proteinExistence type="inferred from homology"/>
<feature type="non-terminal residue" evidence="24">
    <location>
        <position position="438"/>
    </location>
</feature>
<dbReference type="PRINTS" id="PR00253">
    <property type="entry name" value="GABAARECEPTR"/>
</dbReference>
<dbReference type="GO" id="GO:0045211">
    <property type="term" value="C:postsynaptic membrane"/>
    <property type="evidence" value="ECO:0007669"/>
    <property type="project" value="UniProtKB-SubCell"/>
</dbReference>
<organism evidence="24">
    <name type="scientific">Capitella teleta</name>
    <name type="common">Polychaete worm</name>
    <dbReference type="NCBI Taxonomy" id="283909"/>
    <lineage>
        <taxon>Eukaryota</taxon>
        <taxon>Metazoa</taxon>
        <taxon>Spiralia</taxon>
        <taxon>Lophotrochozoa</taxon>
        <taxon>Annelida</taxon>
        <taxon>Polychaeta</taxon>
        <taxon>Sedentaria</taxon>
        <taxon>Scolecida</taxon>
        <taxon>Capitellidae</taxon>
        <taxon>Capitella</taxon>
    </lineage>
</organism>
<keyword evidence="14" id="KW-0868">Chloride</keyword>
<evidence type="ECO:0000313" key="24">
    <source>
        <dbReference type="EMBL" id="ELT90208.1"/>
    </source>
</evidence>
<keyword evidence="2 20" id="KW-0813">Transport</keyword>
<dbReference type="HOGENOM" id="CLU_010920_1_4_1"/>
<feature type="domain" description="Neurotransmitter-gated ion-channel transmembrane" evidence="23">
    <location>
        <begin position="216"/>
        <end position="353"/>
    </location>
</feature>
<evidence type="ECO:0000256" key="10">
    <source>
        <dbReference type="ARBA" id="ARBA00023157"/>
    </source>
</evidence>
<evidence type="ECO:0000256" key="3">
    <source>
        <dbReference type="ARBA" id="ARBA00022475"/>
    </source>
</evidence>
<dbReference type="Pfam" id="PF02931">
    <property type="entry name" value="Neur_chan_LBD"/>
    <property type="match status" value="1"/>
</dbReference>
<evidence type="ECO:0000256" key="7">
    <source>
        <dbReference type="ARBA" id="ARBA00023018"/>
    </source>
</evidence>
<comment type="similarity">
    <text evidence="1">Belongs to the ligand-gated ion channel (TC 1.A.9) family. Gamma-aminobutyric acid receptor (TC 1.A.9.5) subfamily.</text>
</comment>
<evidence type="ECO:0000256" key="11">
    <source>
        <dbReference type="ARBA" id="ARBA00023170"/>
    </source>
</evidence>
<evidence type="ECO:0000259" key="22">
    <source>
        <dbReference type="Pfam" id="PF02931"/>
    </source>
</evidence>
<feature type="transmembrane region" description="Helical" evidence="20">
    <location>
        <begin position="275"/>
        <end position="296"/>
    </location>
</feature>
<evidence type="ECO:0000256" key="14">
    <source>
        <dbReference type="ARBA" id="ARBA00023214"/>
    </source>
</evidence>
<accession>R7T8Z5</accession>
<dbReference type="PRINTS" id="PR01160">
    <property type="entry name" value="GABAARBETA"/>
</dbReference>
<dbReference type="EnsemblMetazoa" id="CapteT34060">
    <property type="protein sequence ID" value="CapteP34060"/>
    <property type="gene ID" value="CapteG34060"/>
</dbReference>
<dbReference type="OrthoDB" id="8890589at2759"/>
<dbReference type="NCBIfam" id="TIGR00860">
    <property type="entry name" value="LIC"/>
    <property type="match status" value="1"/>
</dbReference>
<reference evidence="26" key="1">
    <citation type="submission" date="2012-12" db="EMBL/GenBank/DDBJ databases">
        <authorList>
            <person name="Hellsten U."/>
            <person name="Grimwood J."/>
            <person name="Chapman J.A."/>
            <person name="Shapiro H."/>
            <person name="Aerts A."/>
            <person name="Otillar R.P."/>
            <person name="Terry A.Y."/>
            <person name="Boore J.L."/>
            <person name="Simakov O."/>
            <person name="Marletaz F."/>
            <person name="Cho S.-J."/>
            <person name="Edsinger-Gonzales E."/>
            <person name="Havlak P."/>
            <person name="Kuo D.-H."/>
            <person name="Larsson T."/>
            <person name="Lv J."/>
            <person name="Arendt D."/>
            <person name="Savage R."/>
            <person name="Osoegawa K."/>
            <person name="de Jong P."/>
            <person name="Lindberg D.R."/>
            <person name="Seaver E.C."/>
            <person name="Weisblat D.A."/>
            <person name="Putnam N.H."/>
            <person name="Grigoriev I.V."/>
            <person name="Rokhsar D.S."/>
        </authorList>
    </citation>
    <scope>NUCLEOTIDE SEQUENCE</scope>
    <source>
        <strain evidence="26">I ESC-2004</strain>
    </source>
</reference>
<keyword evidence="15" id="KW-0628">Postsynaptic cell membrane</keyword>
<dbReference type="PROSITE" id="PS00236">
    <property type="entry name" value="NEUROTR_ION_CHANNEL"/>
    <property type="match status" value="1"/>
</dbReference>
<keyword evidence="12" id="KW-0869">Chloride channel</keyword>
<keyword evidence="13" id="KW-0325">Glycoprotein</keyword>
<evidence type="ECO:0000256" key="13">
    <source>
        <dbReference type="ARBA" id="ARBA00023180"/>
    </source>
</evidence>
<dbReference type="InterPro" id="IPR038050">
    <property type="entry name" value="Neuro_actylchol_rec"/>
</dbReference>
<protein>
    <recommendedName>
        <fullName evidence="19">Gamma-aminobutyric acid receptor subunit beta</fullName>
    </recommendedName>
</protein>
<keyword evidence="9 20" id="KW-0472">Membrane</keyword>
<keyword evidence="11" id="KW-0675">Receptor</keyword>
<dbReference type="SUPFAM" id="SSF63712">
    <property type="entry name" value="Nicotinic receptor ligand binding domain-like"/>
    <property type="match status" value="1"/>
</dbReference>
<dbReference type="InterPro" id="IPR002289">
    <property type="entry name" value="GABAAb_rcpt"/>
</dbReference>
<dbReference type="InterPro" id="IPR006028">
    <property type="entry name" value="GABAA/Glycine_rcpt"/>
</dbReference>
<dbReference type="GO" id="GO:0034707">
    <property type="term" value="C:chloride channel complex"/>
    <property type="evidence" value="ECO:0007669"/>
    <property type="project" value="UniProtKB-KW"/>
</dbReference>
<keyword evidence="6 20" id="KW-1133">Transmembrane helix</keyword>
<evidence type="ECO:0000256" key="16">
    <source>
        <dbReference type="ARBA" id="ARBA00023286"/>
    </source>
</evidence>
<evidence type="ECO:0000256" key="4">
    <source>
        <dbReference type="ARBA" id="ARBA00022692"/>
    </source>
</evidence>
<dbReference type="EMBL" id="AMQN01014496">
    <property type="status" value="NOT_ANNOTATED_CDS"/>
    <property type="molecule type" value="Genomic_DNA"/>
</dbReference>
<dbReference type="InterPro" id="IPR006029">
    <property type="entry name" value="Neurotrans-gated_channel_TM"/>
</dbReference>
<dbReference type="FunFam" id="2.70.170.10:FF:000021">
    <property type="entry name" value="Gamma-aminobutyric acid receptor isoform 3b"/>
    <property type="match status" value="1"/>
</dbReference>
<feature type="transmembrane region" description="Helical" evidence="20">
    <location>
        <begin position="209"/>
        <end position="233"/>
    </location>
</feature>
<evidence type="ECO:0000313" key="25">
    <source>
        <dbReference type="EnsemblMetazoa" id="CapteP34060"/>
    </source>
</evidence>
<dbReference type="Gene3D" id="1.20.58.390">
    <property type="entry name" value="Neurotransmitter-gated ion-channel transmembrane domain"/>
    <property type="match status" value="1"/>
</dbReference>
<evidence type="ECO:0000256" key="18">
    <source>
        <dbReference type="ARBA" id="ARBA00034104"/>
    </source>
</evidence>
<dbReference type="GO" id="GO:0004890">
    <property type="term" value="F:GABA-A receptor activity"/>
    <property type="evidence" value="ECO:0007669"/>
    <property type="project" value="InterPro"/>
</dbReference>
<name>R7T8Z5_CAPTE</name>
<sequence length="438" mass="50010">NVSSLLDDLLKGYDKRLRPNYKGSPVEVGITMYVSSVSSISEVDMDFTLDFYFRQMWNDPRLRFDPKEEELCISNEMLAKIWWPDTFFATAKDAKFHIATTKNAFLRIKPSGDVLQSLRLTVTSVCRMDLTYFPMDTQICSLEIESYGYSVKDIKYRWNDGPSHSVSIDDEVQLPQFNVRGHRASERTQKLSTGNYSRLSCEFFFVRSLGYYIIQIYVPSTLIVVLSWVSFWLSREAVPARVALGITTVLTMTTLISSTNAALPKISYLKSIDVYLVTCFVMVFGSLIEYAAVSYLGNRYKRRKRRSSDAGAHYVSIPEHNGHNRQPQPPTQPSKHVMQTVRANIDCLRPSNHDKRSFSIGPITSQPRDKDVTAAEEGATRMMCPSATCLGNCCSRTSHIDKYSRLMFPLVFLCFNCFYWVSYLHVSSKADVDDFVMI</sequence>
<keyword evidence="5" id="KW-0732">Signal</keyword>
<evidence type="ECO:0000256" key="19">
    <source>
        <dbReference type="ARBA" id="ARBA00071250"/>
    </source>
</evidence>
<dbReference type="GO" id="GO:0005230">
    <property type="term" value="F:extracellular ligand-gated monoatomic ion channel activity"/>
    <property type="evidence" value="ECO:0007669"/>
    <property type="project" value="InterPro"/>
</dbReference>
<evidence type="ECO:0000256" key="12">
    <source>
        <dbReference type="ARBA" id="ARBA00023173"/>
    </source>
</evidence>
<evidence type="ECO:0000256" key="5">
    <source>
        <dbReference type="ARBA" id="ARBA00022729"/>
    </source>
</evidence>
<feature type="non-terminal residue" evidence="24">
    <location>
        <position position="1"/>
    </location>
</feature>
<evidence type="ECO:0000256" key="8">
    <source>
        <dbReference type="ARBA" id="ARBA00023065"/>
    </source>
</evidence>
<dbReference type="FunFam" id="1.20.58.390:FF:000067">
    <property type="entry name" value="Glycine receptor subunit alpha-2"/>
    <property type="match status" value="1"/>
</dbReference>
<feature type="domain" description="Neurotransmitter-gated ion-channel ligand-binding" evidence="22">
    <location>
        <begin position="4"/>
        <end position="200"/>
    </location>
</feature>
<dbReference type="InterPro" id="IPR006201">
    <property type="entry name" value="Neur_channel"/>
</dbReference>
<evidence type="ECO:0000259" key="23">
    <source>
        <dbReference type="Pfam" id="PF02932"/>
    </source>
</evidence>
<dbReference type="Gene3D" id="2.70.170.10">
    <property type="entry name" value="Neurotransmitter-gated ion-channel ligand-binding domain"/>
    <property type="match status" value="1"/>
</dbReference>
<keyword evidence="10" id="KW-1015">Disulfide bond</keyword>
<keyword evidence="7" id="KW-0770">Synapse</keyword>
<dbReference type="PANTHER" id="PTHR18945">
    <property type="entry name" value="NEUROTRANSMITTER GATED ION CHANNEL"/>
    <property type="match status" value="1"/>
</dbReference>
<gene>
    <name evidence="24" type="ORF">CAPTEDRAFT_34060</name>
</gene>
<keyword evidence="4 20" id="KW-0812">Transmembrane</keyword>
<dbReference type="CDD" id="cd19049">
    <property type="entry name" value="LGIC_TM_anion"/>
    <property type="match status" value="1"/>
</dbReference>
<dbReference type="STRING" id="283909.R7T8Z5"/>
<dbReference type="PRINTS" id="PR00252">
    <property type="entry name" value="NRIONCHANNEL"/>
</dbReference>
<evidence type="ECO:0000256" key="17">
    <source>
        <dbReference type="ARBA" id="ARBA00023303"/>
    </source>
</evidence>
<comment type="subcellular location">
    <subcellularLocation>
        <location evidence="18">Postsynaptic cell membrane</location>
        <topology evidence="18">Multi-pass membrane protein</topology>
    </subcellularLocation>
</comment>
<keyword evidence="17 20" id="KW-0407">Ion channel</keyword>
<evidence type="ECO:0000256" key="1">
    <source>
        <dbReference type="ARBA" id="ARBA00010180"/>
    </source>
</evidence>
<dbReference type="Pfam" id="PF02932">
    <property type="entry name" value="Neur_chan_memb"/>
    <property type="match status" value="1"/>
</dbReference>
<dbReference type="SUPFAM" id="SSF90112">
    <property type="entry name" value="Neurotransmitter-gated ion-channel transmembrane pore"/>
    <property type="match status" value="1"/>
</dbReference>
<dbReference type="GO" id="GO:0005254">
    <property type="term" value="F:chloride channel activity"/>
    <property type="evidence" value="ECO:0007669"/>
    <property type="project" value="UniProtKB-KW"/>
</dbReference>
<evidence type="ECO:0000313" key="26">
    <source>
        <dbReference type="Proteomes" id="UP000014760"/>
    </source>
</evidence>